<name>A0A0D0DJP3_9AGAM</name>
<dbReference type="Proteomes" id="UP000054538">
    <property type="component" value="Unassembled WGS sequence"/>
</dbReference>
<dbReference type="EMBL" id="KN824884">
    <property type="protein sequence ID" value="KIK98677.1"/>
    <property type="molecule type" value="Genomic_DNA"/>
</dbReference>
<sequence length="114" mass="12519">MNGSQVSNASEQPLKAIPSRGPNVIQRCQHVLFQTTRLALISPWSEFTFSPPTSPTMGQLLACSRRSQLTKFADEEPKSPYSPYPVHETVYIAVMGSTGSGKTTVCRLVDFDDV</sequence>
<reference evidence="2" key="2">
    <citation type="submission" date="2015-01" db="EMBL/GenBank/DDBJ databases">
        <title>Evolutionary Origins and Diversification of the Mycorrhizal Mutualists.</title>
        <authorList>
            <consortium name="DOE Joint Genome Institute"/>
            <consortium name="Mycorrhizal Genomics Consortium"/>
            <person name="Kohler A."/>
            <person name="Kuo A."/>
            <person name="Nagy L.G."/>
            <person name="Floudas D."/>
            <person name="Copeland A."/>
            <person name="Barry K.W."/>
            <person name="Cichocki N."/>
            <person name="Veneault-Fourrey C."/>
            <person name="LaButti K."/>
            <person name="Lindquist E.A."/>
            <person name="Lipzen A."/>
            <person name="Lundell T."/>
            <person name="Morin E."/>
            <person name="Murat C."/>
            <person name="Riley R."/>
            <person name="Ohm R."/>
            <person name="Sun H."/>
            <person name="Tunlid A."/>
            <person name="Henrissat B."/>
            <person name="Grigoriev I.V."/>
            <person name="Hibbett D.S."/>
            <person name="Martin F."/>
        </authorList>
    </citation>
    <scope>NUCLEOTIDE SEQUENCE [LARGE SCALE GENOMIC DNA]</scope>
    <source>
        <strain evidence="2">Ve08.2h10</strain>
    </source>
</reference>
<dbReference type="HOGENOM" id="CLU_2121838_0_0_1"/>
<proteinExistence type="predicted"/>
<evidence type="ECO:0000313" key="1">
    <source>
        <dbReference type="EMBL" id="KIK98677.1"/>
    </source>
</evidence>
<protein>
    <submittedName>
        <fullName evidence="1">Uncharacterized protein</fullName>
    </submittedName>
</protein>
<evidence type="ECO:0000313" key="2">
    <source>
        <dbReference type="Proteomes" id="UP000054538"/>
    </source>
</evidence>
<dbReference type="InParanoid" id="A0A0D0DJP3"/>
<reference evidence="1 2" key="1">
    <citation type="submission" date="2014-04" db="EMBL/GenBank/DDBJ databases">
        <authorList>
            <consortium name="DOE Joint Genome Institute"/>
            <person name="Kuo A."/>
            <person name="Kohler A."/>
            <person name="Jargeat P."/>
            <person name="Nagy L.G."/>
            <person name="Floudas D."/>
            <person name="Copeland A."/>
            <person name="Barry K.W."/>
            <person name="Cichocki N."/>
            <person name="Veneault-Fourrey C."/>
            <person name="LaButti K."/>
            <person name="Lindquist E.A."/>
            <person name="Lipzen A."/>
            <person name="Lundell T."/>
            <person name="Morin E."/>
            <person name="Murat C."/>
            <person name="Sun H."/>
            <person name="Tunlid A."/>
            <person name="Henrissat B."/>
            <person name="Grigoriev I.V."/>
            <person name="Hibbett D.S."/>
            <person name="Martin F."/>
            <person name="Nordberg H.P."/>
            <person name="Cantor M.N."/>
            <person name="Hua S.X."/>
        </authorList>
    </citation>
    <scope>NUCLEOTIDE SEQUENCE [LARGE SCALE GENOMIC DNA]</scope>
    <source>
        <strain evidence="1 2">Ve08.2h10</strain>
    </source>
</reference>
<dbReference type="AlphaFoldDB" id="A0A0D0DJP3"/>
<accession>A0A0D0DJP3</accession>
<organism evidence="1 2">
    <name type="scientific">Paxillus rubicundulus Ve08.2h10</name>
    <dbReference type="NCBI Taxonomy" id="930991"/>
    <lineage>
        <taxon>Eukaryota</taxon>
        <taxon>Fungi</taxon>
        <taxon>Dikarya</taxon>
        <taxon>Basidiomycota</taxon>
        <taxon>Agaricomycotina</taxon>
        <taxon>Agaricomycetes</taxon>
        <taxon>Agaricomycetidae</taxon>
        <taxon>Boletales</taxon>
        <taxon>Paxilineae</taxon>
        <taxon>Paxillaceae</taxon>
        <taxon>Paxillus</taxon>
    </lineage>
</organism>
<keyword evidence="2" id="KW-1185">Reference proteome</keyword>
<gene>
    <name evidence="1" type="ORF">PAXRUDRAFT_823587</name>
</gene>